<protein>
    <submittedName>
        <fullName evidence="1 3">Uncharacterized protein</fullName>
    </submittedName>
</protein>
<dbReference type="EMBL" id="ML975168">
    <property type="protein sequence ID" value="KAF1810078.1"/>
    <property type="molecule type" value="Genomic_DNA"/>
</dbReference>
<evidence type="ECO:0000313" key="1">
    <source>
        <dbReference type="EMBL" id="KAF1810078.1"/>
    </source>
</evidence>
<dbReference type="RefSeq" id="XP_033531709.1">
    <property type="nucleotide sequence ID" value="XM_033673832.1"/>
</dbReference>
<evidence type="ECO:0000313" key="3">
    <source>
        <dbReference type="RefSeq" id="XP_033531709.1"/>
    </source>
</evidence>
<proteinExistence type="predicted"/>
<dbReference type="GeneID" id="54414402"/>
<reference evidence="3" key="3">
    <citation type="submission" date="2025-04" db="UniProtKB">
        <authorList>
            <consortium name="RefSeq"/>
        </authorList>
    </citation>
    <scope>IDENTIFICATION</scope>
    <source>
        <strain evidence="3">CBS 781.70</strain>
    </source>
</reference>
<organism evidence="1">
    <name type="scientific">Eremomyces bilateralis CBS 781.70</name>
    <dbReference type="NCBI Taxonomy" id="1392243"/>
    <lineage>
        <taxon>Eukaryota</taxon>
        <taxon>Fungi</taxon>
        <taxon>Dikarya</taxon>
        <taxon>Ascomycota</taxon>
        <taxon>Pezizomycotina</taxon>
        <taxon>Dothideomycetes</taxon>
        <taxon>Dothideomycetes incertae sedis</taxon>
        <taxon>Eremomycetales</taxon>
        <taxon>Eremomycetaceae</taxon>
        <taxon>Eremomyces</taxon>
    </lineage>
</organism>
<keyword evidence="2" id="KW-1185">Reference proteome</keyword>
<dbReference type="Proteomes" id="UP000504638">
    <property type="component" value="Unplaced"/>
</dbReference>
<dbReference type="AlphaFoldDB" id="A0A6G1FWG9"/>
<name>A0A6G1FWG9_9PEZI</name>
<reference evidence="1 3" key="1">
    <citation type="submission" date="2020-01" db="EMBL/GenBank/DDBJ databases">
        <authorList>
            <consortium name="DOE Joint Genome Institute"/>
            <person name="Haridas S."/>
            <person name="Albert R."/>
            <person name="Binder M."/>
            <person name="Bloem J."/>
            <person name="Labutti K."/>
            <person name="Salamov A."/>
            <person name="Andreopoulos B."/>
            <person name="Baker S.E."/>
            <person name="Barry K."/>
            <person name="Bills G."/>
            <person name="Bluhm B.H."/>
            <person name="Cannon C."/>
            <person name="Castanera R."/>
            <person name="Culley D.E."/>
            <person name="Daum C."/>
            <person name="Ezra D."/>
            <person name="Gonzalez J.B."/>
            <person name="Henrissat B."/>
            <person name="Kuo A."/>
            <person name="Liang C."/>
            <person name="Lipzen A."/>
            <person name="Lutzoni F."/>
            <person name="Magnuson J."/>
            <person name="Mondo S."/>
            <person name="Nolan M."/>
            <person name="Ohm R."/>
            <person name="Pangilinan J."/>
            <person name="Park H.-J."/>
            <person name="Ramirez L."/>
            <person name="Alfaro M."/>
            <person name="Sun H."/>
            <person name="Tritt A."/>
            <person name="Yoshinaga Y."/>
            <person name="Zwiers L.-H."/>
            <person name="Turgeon B.G."/>
            <person name="Goodwin S.B."/>
            <person name="Spatafora J.W."/>
            <person name="Crous P.W."/>
            <person name="Grigoriev I.V."/>
        </authorList>
    </citation>
    <scope>NUCLEOTIDE SEQUENCE</scope>
    <source>
        <strain evidence="1 3">CBS 781.70</strain>
    </source>
</reference>
<evidence type="ECO:0000313" key="2">
    <source>
        <dbReference type="Proteomes" id="UP000504638"/>
    </source>
</evidence>
<sequence>MKPVHFSRSTARGSALEMARGDIVELNMKVMRILTSDTTISESSQQEPFTLGDFQTIVRRPLAGAIHVSMMLVLHFRLDEVIKLVERVCW</sequence>
<accession>A0A6G1FWG9</accession>
<gene>
    <name evidence="1 3" type="ORF">P152DRAFT_139147</name>
</gene>
<reference evidence="3" key="2">
    <citation type="submission" date="2020-04" db="EMBL/GenBank/DDBJ databases">
        <authorList>
            <consortium name="NCBI Genome Project"/>
        </authorList>
    </citation>
    <scope>NUCLEOTIDE SEQUENCE</scope>
    <source>
        <strain evidence="3">CBS 781.70</strain>
    </source>
</reference>